<keyword evidence="1" id="KW-0472">Membrane</keyword>
<dbReference type="AlphaFoldDB" id="A0A1F5MG62"/>
<name>A0A1F5MG62_9BACT</name>
<organism evidence="2 3">
    <name type="scientific">Candidatus Daviesbacteria bacterium RIFCSPLOWO2_02_FULL_36_7</name>
    <dbReference type="NCBI Taxonomy" id="1797792"/>
    <lineage>
        <taxon>Bacteria</taxon>
        <taxon>Candidatus Daviesiibacteriota</taxon>
    </lineage>
</organism>
<keyword evidence="1" id="KW-0812">Transmembrane</keyword>
<evidence type="ECO:0000313" key="3">
    <source>
        <dbReference type="Proteomes" id="UP000178859"/>
    </source>
</evidence>
<feature type="transmembrane region" description="Helical" evidence="1">
    <location>
        <begin position="26"/>
        <end position="50"/>
    </location>
</feature>
<sequence length="181" mass="20001">MAKISINLLPPEILAEQIKGSRFYKIQLIGITVILMMVFLLSLTVVLRILQNRSIVMAQVEMDAVLQQVSGLKSTEASLYILKNRLAVISKYLGVSSKQSSMYKLIDELIPSSAALNAVNVDKEGGVVLLLSVFDSDSLDTLITNLSQKESNEDKIDQVSIDSLNRGRDGIYRISLKIKSK</sequence>
<dbReference type="EMBL" id="MFDT01000068">
    <property type="protein sequence ID" value="OGE64343.1"/>
    <property type="molecule type" value="Genomic_DNA"/>
</dbReference>
<gene>
    <name evidence="2" type="ORF">A3I48_03000</name>
</gene>
<proteinExistence type="predicted"/>
<evidence type="ECO:0000313" key="2">
    <source>
        <dbReference type="EMBL" id="OGE64343.1"/>
    </source>
</evidence>
<evidence type="ECO:0000256" key="1">
    <source>
        <dbReference type="SAM" id="Phobius"/>
    </source>
</evidence>
<evidence type="ECO:0008006" key="4">
    <source>
        <dbReference type="Google" id="ProtNLM"/>
    </source>
</evidence>
<comment type="caution">
    <text evidence="2">The sequence shown here is derived from an EMBL/GenBank/DDBJ whole genome shotgun (WGS) entry which is preliminary data.</text>
</comment>
<reference evidence="2 3" key="1">
    <citation type="journal article" date="2016" name="Nat. Commun.">
        <title>Thousands of microbial genomes shed light on interconnected biogeochemical processes in an aquifer system.</title>
        <authorList>
            <person name="Anantharaman K."/>
            <person name="Brown C.T."/>
            <person name="Hug L.A."/>
            <person name="Sharon I."/>
            <person name="Castelle C.J."/>
            <person name="Probst A.J."/>
            <person name="Thomas B.C."/>
            <person name="Singh A."/>
            <person name="Wilkins M.J."/>
            <person name="Karaoz U."/>
            <person name="Brodie E.L."/>
            <person name="Williams K.H."/>
            <person name="Hubbard S.S."/>
            <person name="Banfield J.F."/>
        </authorList>
    </citation>
    <scope>NUCLEOTIDE SEQUENCE [LARGE SCALE GENOMIC DNA]</scope>
</reference>
<dbReference type="Proteomes" id="UP000178859">
    <property type="component" value="Unassembled WGS sequence"/>
</dbReference>
<protein>
    <recommendedName>
        <fullName evidence="4">Fimbrial assembly protein</fullName>
    </recommendedName>
</protein>
<accession>A0A1F5MG62</accession>
<keyword evidence="1" id="KW-1133">Transmembrane helix</keyword>